<name>A0ABN8AZU2_CHISP</name>
<keyword evidence="2" id="KW-0863">Zinc-finger</keyword>
<protein>
    <recommendedName>
        <fullName evidence="5">FLYWCH-type domain-containing protein</fullName>
    </recommendedName>
</protein>
<dbReference type="Pfam" id="PF04500">
    <property type="entry name" value="FLYWCH"/>
    <property type="match status" value="1"/>
</dbReference>
<proteinExistence type="predicted"/>
<evidence type="ECO:0000313" key="7">
    <source>
        <dbReference type="Proteomes" id="UP001153292"/>
    </source>
</evidence>
<feature type="domain" description="FLYWCH-type" evidence="5">
    <location>
        <begin position="79"/>
        <end position="139"/>
    </location>
</feature>
<dbReference type="EMBL" id="OU963906">
    <property type="protein sequence ID" value="CAH0399070.1"/>
    <property type="molecule type" value="Genomic_DNA"/>
</dbReference>
<keyword evidence="7" id="KW-1185">Reference proteome</keyword>
<dbReference type="Gene3D" id="2.20.25.240">
    <property type="match status" value="1"/>
</dbReference>
<dbReference type="InterPro" id="IPR007588">
    <property type="entry name" value="Znf_FLYWCH"/>
</dbReference>
<reference evidence="6" key="1">
    <citation type="submission" date="2021-12" db="EMBL/GenBank/DDBJ databases">
        <authorList>
            <person name="King R."/>
        </authorList>
    </citation>
    <scope>NUCLEOTIDE SEQUENCE</scope>
</reference>
<accession>A0ABN8AZU2</accession>
<evidence type="ECO:0000256" key="1">
    <source>
        <dbReference type="ARBA" id="ARBA00022723"/>
    </source>
</evidence>
<organism evidence="6 7">
    <name type="scientific">Chilo suppressalis</name>
    <name type="common">Asiatic rice borer moth</name>
    <dbReference type="NCBI Taxonomy" id="168631"/>
    <lineage>
        <taxon>Eukaryota</taxon>
        <taxon>Metazoa</taxon>
        <taxon>Ecdysozoa</taxon>
        <taxon>Arthropoda</taxon>
        <taxon>Hexapoda</taxon>
        <taxon>Insecta</taxon>
        <taxon>Pterygota</taxon>
        <taxon>Neoptera</taxon>
        <taxon>Endopterygota</taxon>
        <taxon>Lepidoptera</taxon>
        <taxon>Glossata</taxon>
        <taxon>Ditrysia</taxon>
        <taxon>Pyraloidea</taxon>
        <taxon>Crambidae</taxon>
        <taxon>Crambinae</taxon>
        <taxon>Chilo</taxon>
    </lineage>
</organism>
<dbReference type="Proteomes" id="UP001153292">
    <property type="component" value="Chromosome 13"/>
</dbReference>
<keyword evidence="1" id="KW-0479">Metal-binding</keyword>
<evidence type="ECO:0000259" key="5">
    <source>
        <dbReference type="Pfam" id="PF04500"/>
    </source>
</evidence>
<evidence type="ECO:0000256" key="3">
    <source>
        <dbReference type="ARBA" id="ARBA00022833"/>
    </source>
</evidence>
<gene>
    <name evidence="6" type="ORF">CHILSU_LOCUS2201</name>
</gene>
<evidence type="ECO:0000256" key="2">
    <source>
        <dbReference type="ARBA" id="ARBA00022771"/>
    </source>
</evidence>
<feature type="region of interest" description="Disordered" evidence="4">
    <location>
        <begin position="1"/>
        <end position="24"/>
    </location>
</feature>
<evidence type="ECO:0000256" key="4">
    <source>
        <dbReference type="SAM" id="MobiDB-lite"/>
    </source>
</evidence>
<evidence type="ECO:0000313" key="6">
    <source>
        <dbReference type="EMBL" id="CAH0399070.1"/>
    </source>
</evidence>
<sequence length="146" mass="16887">MELQQRAAGQVDLREESEKVPEEEDAVEAVFTTSRYGKPVIQIGKHRFNKWSGSKGPRARWQCVKTCYGFGRPEFIPTFTVSRYGKPVIEIGPFRFNKKECGDRRRAHWRCVKGPTTKCRAKVITMDNEIVFQYNTHNHAVGDFPH</sequence>
<keyword evidence="3" id="KW-0862">Zinc</keyword>